<feature type="transmembrane region" description="Helical" evidence="1">
    <location>
        <begin position="2515"/>
        <end position="2536"/>
    </location>
</feature>
<feature type="transmembrane region" description="Helical" evidence="1">
    <location>
        <begin position="2417"/>
        <end position="2434"/>
    </location>
</feature>
<organism evidence="3 4">
    <name type="scientific">Bodo saltans</name>
    <name type="common">Flagellated protozoan</name>
    <dbReference type="NCBI Taxonomy" id="75058"/>
    <lineage>
        <taxon>Eukaryota</taxon>
        <taxon>Discoba</taxon>
        <taxon>Euglenozoa</taxon>
        <taxon>Kinetoplastea</taxon>
        <taxon>Metakinetoplastina</taxon>
        <taxon>Eubodonida</taxon>
        <taxon>Bodonidae</taxon>
        <taxon>Bodo</taxon>
    </lineage>
</organism>
<keyword evidence="2" id="KW-0732">Signal</keyword>
<feature type="transmembrane region" description="Helical" evidence="1">
    <location>
        <begin position="2151"/>
        <end position="2171"/>
    </location>
</feature>
<sequence>MHLPRHRSSLSRFPLNSFEILILAFVSVLLLPWAIASAAPYCPSNYSTSELSNKVTVIADCSATGTIQIGTDLTKVNPSTDVLHNATIKFQNVSGILFRFGGYIQNLVVIIDNCTSASGFFPTAPSSVSNPNPVALPRSSFTGCSGTNITIVMKRYDIPRGIGLEESNITHLSLTAQNASMANAFPSDVYTDPLRIAYFGSGLDATDVNVTVTNIQISANAIQTAFLTVGEGAIIHGMRWVAHNVSWLILPKVINIFAILDSTVSEFVIRCTLCNLTARPTVPIAWRDIPPNNNDPIPPDLVAFVAFLNVTVVSMTVDLSGIVATGPINFFLATNRSSFIDARFSMEDAVLDFPTKIDSESGQRGFVALLSTTFAGLDLSITNAIIAIGNSTASHFIVLLSNATNISSSPRNGAALAPWRSRFFFYNVSSDDAINGGGIAVATSSAVTSTDFEFSSCSWTLVNSHFGGASAEQSELPFIVGFRYVTMTNSNIMFTNNTALKMSLLKTQSDGTSVIIAQYASFTNTTVSLFNVNALMESRSINTMATGLFSVDSSSWSGGGGLQVVDSTVVVLSQRIGSMFLATNSPFTGVTLHLLSSYVRLVATNVTSDGADASPAAILFGMTTREFVAQIAQVINVSFLVDSSNIVLQSELGHVVSVSLTTTSLLFLNHTNFENVLFDVSNGCNISSQNMLLFATPKNWLRHSFSNTTFLIRRQSSIVIRGHGPLMVAFAFFAAEFGDADRNNQIIVDNASIHLIPLIPSASPPFPTRGKGGFMCSLVTASPSYSALVRDSSVNAIDAGYVSLILRNHSTFQVQYMIDDNPTTQPNVSLKGVDFGVDPLGMLMMFTNASGTSTTDAPPGFAISGINATVTGNVLVEGGSYVNLAGGRILGLVVLVEGGSYVNLAGGRILGLVVIMALNGTATVTLQEKSRATIAPYGITAATGALVIAQNCPFVSVLAMHITTSSVVWMSITAETFGNLPCFDGCAYVNNNTTNSSSSTTIVNQKRQVSLMALLAQHSPVGLMSLTVSSQSMLNTSFFGLPTNSSEYPVNLSTVGVGLVAVISSSVVNVIAVSVTDSAAVHLDCVDCTGVLIAFAESVVTNLVELSVSSNSSTFVRVLTTTPQDQIASLDSMLTSAGVNILGLGGVMLYKTDNAGTGLQTNLLLNESSSVTIFGAVLAVVVGITSKKGHVNISATLQHHANLKVSSYGTAVGVTASQGVLADSFALVTMNSYVELSVDGAVSSGVAFQIFQAGNHLTSVLEISHFSSVFVNVSQNSSHVEGASDSSICVGGLIVVDGVANASFSFRTVTLMLLNSSQYAIEALDAVPTLVLIKDRMTSVNVDIAEESAVSVVGATTHAGVNILDLKEGGGDILYYFVGLASLMFYTKATIEREVIFAVRSASRVSLSSKTIMAFFIQDSNASAANVSILLYRDTLMNLSAFGDSTSLLNTLVLATGSNFSQLHISVSGDDNNDGGYNSSSNDGSSASQRGAQLIMTLRPTLWQGTQIANAVVFLRSQMVGGGLEFVVGNGGSFVLDAESALALVIMSMDSTVGEGSALSVRAHTNGSIVVNTTYSCLVAGNASVPTDFSGVTPKNLTGMAALILSFAGSMDGQGLKVNASSGCSVSLQGPMAAGLIVLSLSPSTSTNVAHSNNIILSINVESGAKLLVISASPGSMSFLASMMIVIGSIASGVHTSVNGAGSQLVVSAPNATSVNETNDFWLANGLKLCFGISSSSSNAVNASDNVVTYASSFTPTVLAISFFFQSSTVSSFTVGVSQLGYVNVFTRNGTALLIVAQTTVLPIKSLIIASNGTLQIRTSYSDPLSLGFGVRGASAKFSISNMPGICATELLDQGLIPTAAIINMTISSFGTLDAQCVQTFFSIVSFNSTITSSVLAGTFLIESNGSANFIAAGNPYSLNAAIFVIPGSTIQLPHIQVQGGGSLSVAVRHDIVLANASGETFFATLVLAIDSTIVDFVLQVTEGGVASLTTSNGITAAIVLVDGSLNGSTTSVDGENSIIRVVATSSGAPINFFEAGADFSSIAGVATWFFTTSSPFMTRMFLAVNNRSSVVVSAPSVGLFFVMIDGVDGAILETLDIVVSDASILQMNATSFATLVAVSNASVSSINISILNRSAIILSYDSGQPQFSPALIGVLAFSSAAVASLTFNVIHGSYMQLLSAPLSNQTAVPITSSNFDTLITAGAAVIFLVSQLGSLGAAQIIVDSVAVAGTTAIPTAITLHATLATVLGCLTCFFNQTISVVVRNPSASINVAAQGIGMLAAFQTPRRVAGVTIASSNSATLTLSLPSSSSVTNTNNKLAAFLVFGSSEIGVNGIVNVSNLWLLLDTTSVITITCTRCTLGGLVASGKDIVVVNMTVRVRGASKLNLLCTVPLLTAEMTALLAGLSGGFTPALLNQFSTNSIAAVVALLSSVTVRDFHFQVYQRGSTLHATGAVSAVMLAFGATLEGAQCDVYDFGAVVLESGQGYGFALASTFLFFGASATVDRVAINVNSANITTFATLGYTASLVYFEGAVLVSQFATPSSNTAPLFVSLQNGSCVSLKHQETSIFGQAIPSFLHFLYINSGAMSTSSSLSSSITVPSTVFVAIDGNSSVVLSIPTATGILCGFMYLSKSTGVSMSLFLGGNSSITTPTLSSSTQAQTATTMSFIVRVGASSNFSGSNFQVRGRVSLLPGGSIVEFANLGSNALPRSSNSHVSVGLIDPIIEWVSTSTSTSGIGSALIRVSGNGAVLQGATIEIRNLTRFNMSNLGSGGGVVAIDASGITTSTTTGIFGGSITLADSIVSSSESAPLIAVRSSSSTANGSTVHVNLTRNQLYYTSRSSSLLQSRLSAAGPLMFLEPARSATITASQQRAFDILLDDNNFARYANLFDARSNLTFPDLIETHCTTFITGRGWVKYTITPVS</sequence>
<gene>
    <name evidence="3" type="ORF">BSAL_08020</name>
</gene>
<feature type="transmembrane region" description="Helical" evidence="1">
    <location>
        <begin position="2446"/>
        <end position="2465"/>
    </location>
</feature>
<dbReference type="EMBL" id="CYKH01001428">
    <property type="protein sequence ID" value="CUG87024.1"/>
    <property type="molecule type" value="Genomic_DNA"/>
</dbReference>
<accession>A0A0S4JA78</accession>
<evidence type="ECO:0000313" key="3">
    <source>
        <dbReference type="EMBL" id="CUG87024.1"/>
    </source>
</evidence>
<feature type="transmembrane region" description="Helical" evidence="1">
    <location>
        <begin position="2485"/>
        <end position="2503"/>
    </location>
</feature>
<evidence type="ECO:0000256" key="2">
    <source>
        <dbReference type="SAM" id="SignalP"/>
    </source>
</evidence>
<evidence type="ECO:0000313" key="4">
    <source>
        <dbReference type="Proteomes" id="UP000051952"/>
    </source>
</evidence>
<reference evidence="4" key="1">
    <citation type="submission" date="2015-09" db="EMBL/GenBank/DDBJ databases">
        <authorList>
            <consortium name="Pathogen Informatics"/>
        </authorList>
    </citation>
    <scope>NUCLEOTIDE SEQUENCE [LARGE SCALE GENOMIC DNA]</scope>
    <source>
        <strain evidence="4">Lake Konstanz</strain>
    </source>
</reference>
<feature type="signal peptide" evidence="2">
    <location>
        <begin position="1"/>
        <end position="38"/>
    </location>
</feature>
<proteinExistence type="predicted"/>
<evidence type="ECO:0000256" key="1">
    <source>
        <dbReference type="SAM" id="Phobius"/>
    </source>
</evidence>
<keyword evidence="4" id="KW-1185">Reference proteome</keyword>
<feature type="chain" id="PRO_5006622098" evidence="2">
    <location>
        <begin position="39"/>
        <end position="2923"/>
    </location>
</feature>
<keyword evidence="1" id="KW-1133">Transmembrane helix</keyword>
<name>A0A0S4JA78_BODSA</name>
<protein>
    <submittedName>
        <fullName evidence="3">Membrane-associated protein, putative</fullName>
    </submittedName>
</protein>
<keyword evidence="1" id="KW-0812">Transmembrane</keyword>
<dbReference type="VEuPathDB" id="TriTrypDB:BSAL_08020"/>
<keyword evidence="1" id="KW-0472">Membrane</keyword>
<feature type="transmembrane region" description="Helical" evidence="1">
    <location>
        <begin position="2385"/>
        <end position="2405"/>
    </location>
</feature>
<dbReference type="Proteomes" id="UP000051952">
    <property type="component" value="Unassembled WGS sequence"/>
</dbReference>